<dbReference type="CDD" id="cd09917">
    <property type="entry name" value="F-box_SF"/>
    <property type="match status" value="1"/>
</dbReference>
<reference evidence="1 2" key="1">
    <citation type="submission" date="2016-06" db="EMBL/GenBank/DDBJ databases">
        <title>Evolution of pathogenesis and genome organization in the Tremellales.</title>
        <authorList>
            <person name="Cuomo C."/>
            <person name="Litvintseva A."/>
            <person name="Heitman J."/>
            <person name="Chen Y."/>
            <person name="Sun S."/>
            <person name="Springer D."/>
            <person name="Dromer F."/>
            <person name="Young S."/>
            <person name="Zeng Q."/>
            <person name="Chapman S."/>
            <person name="Gujja S."/>
            <person name="Saif S."/>
            <person name="Birren B."/>
        </authorList>
    </citation>
    <scope>NUCLEOTIDE SEQUENCE [LARGE SCALE GENOMIC DNA]</scope>
    <source>
        <strain evidence="1 2">CBS 7118</strain>
    </source>
</reference>
<organism evidence="1 2">
    <name type="scientific">Cryptococcus wingfieldii CBS 7118</name>
    <dbReference type="NCBI Taxonomy" id="1295528"/>
    <lineage>
        <taxon>Eukaryota</taxon>
        <taxon>Fungi</taxon>
        <taxon>Dikarya</taxon>
        <taxon>Basidiomycota</taxon>
        <taxon>Agaricomycotina</taxon>
        <taxon>Tremellomycetes</taxon>
        <taxon>Tremellales</taxon>
        <taxon>Cryptococcaceae</taxon>
        <taxon>Cryptococcus</taxon>
    </lineage>
</organism>
<gene>
    <name evidence="1" type="ORF">L198_07271</name>
</gene>
<dbReference type="EMBL" id="AWGH01000031">
    <property type="protein sequence ID" value="ODN86577.1"/>
    <property type="molecule type" value="Genomic_DNA"/>
</dbReference>
<protein>
    <recommendedName>
        <fullName evidence="3">F-box domain-containing protein</fullName>
    </recommendedName>
</protein>
<proteinExistence type="predicted"/>
<dbReference type="AlphaFoldDB" id="A0A1E3IDA6"/>
<keyword evidence="2" id="KW-1185">Reference proteome</keyword>
<sequence length="355" mass="39941">MPATAPSNHPRLPPEIMLMVFKHLERTASPSTLATAARTSHSFHQDLIPVLYRSPTLIKDNCRSFFHGLFSTQCLSQEEKDAWWEGELGDKKSRVARRIAMLGLVQNVFLADLQAVRICKAAVAALRAKGLEAPPNDWYTPHMDDSYPRILLFYGRVPLNVHLSSKLFLSLAGESERLTPTLIPDALGGMVRPSGILSVQLPREECNKMPYLWRTVVTPICLEVDPRMLVIDDVGKGAHVTSPPFCPPGVAIRFGNDVGEPEIWQVLESFYRKYLHSITQNSLHCIIYNYPPKGLAELKRQDTVENAILSKAFSKLHQSYAPREVKLRVYMEGAVKSNVSMEEMGNELREFMKSA</sequence>
<dbReference type="GeneID" id="30196482"/>
<dbReference type="Proteomes" id="UP000094819">
    <property type="component" value="Unassembled WGS sequence"/>
</dbReference>
<evidence type="ECO:0000313" key="1">
    <source>
        <dbReference type="EMBL" id="ODN86577.1"/>
    </source>
</evidence>
<dbReference type="InterPro" id="IPR036047">
    <property type="entry name" value="F-box-like_dom_sf"/>
</dbReference>
<accession>A0A1E3IDA6</accession>
<evidence type="ECO:0008006" key="3">
    <source>
        <dbReference type="Google" id="ProtNLM"/>
    </source>
</evidence>
<comment type="caution">
    <text evidence="1">The sequence shown here is derived from an EMBL/GenBank/DDBJ whole genome shotgun (WGS) entry which is preliminary data.</text>
</comment>
<dbReference type="SUPFAM" id="SSF81383">
    <property type="entry name" value="F-box domain"/>
    <property type="match status" value="1"/>
</dbReference>
<name>A0A1E3IDA6_9TREE</name>
<dbReference type="OrthoDB" id="10390222at2759"/>
<evidence type="ECO:0000313" key="2">
    <source>
        <dbReference type="Proteomes" id="UP000094819"/>
    </source>
</evidence>
<dbReference type="RefSeq" id="XP_019028760.1">
    <property type="nucleotide sequence ID" value="XM_019179279.1"/>
</dbReference>